<keyword evidence="1" id="KW-1133">Transmembrane helix</keyword>
<accession>A0AAV5M1E6</accession>
<keyword evidence="3" id="KW-1185">Reference proteome</keyword>
<comment type="caution">
    <text evidence="2">The sequence shown here is derived from an EMBL/GenBank/DDBJ whole genome shotgun (WGS) entry which is preliminary data.</text>
</comment>
<evidence type="ECO:0000256" key="1">
    <source>
        <dbReference type="SAM" id="Phobius"/>
    </source>
</evidence>
<dbReference type="Proteomes" id="UP001054252">
    <property type="component" value="Unassembled WGS sequence"/>
</dbReference>
<reference evidence="2 3" key="1">
    <citation type="journal article" date="2021" name="Commun. Biol.">
        <title>The genome of Shorea leprosula (Dipterocarpaceae) highlights the ecological relevance of drought in aseasonal tropical rainforests.</title>
        <authorList>
            <person name="Ng K.K.S."/>
            <person name="Kobayashi M.J."/>
            <person name="Fawcett J.A."/>
            <person name="Hatakeyama M."/>
            <person name="Paape T."/>
            <person name="Ng C.H."/>
            <person name="Ang C.C."/>
            <person name="Tnah L.H."/>
            <person name="Lee C.T."/>
            <person name="Nishiyama T."/>
            <person name="Sese J."/>
            <person name="O'Brien M.J."/>
            <person name="Copetti D."/>
            <person name="Mohd Noor M.I."/>
            <person name="Ong R.C."/>
            <person name="Putra M."/>
            <person name="Sireger I.Z."/>
            <person name="Indrioko S."/>
            <person name="Kosugi Y."/>
            <person name="Izuno A."/>
            <person name="Isagi Y."/>
            <person name="Lee S.L."/>
            <person name="Shimizu K.K."/>
        </authorList>
    </citation>
    <scope>NUCLEOTIDE SEQUENCE [LARGE SCALE GENOMIC DNA]</scope>
    <source>
        <strain evidence="2">214</strain>
    </source>
</reference>
<proteinExistence type="predicted"/>
<evidence type="ECO:0000313" key="3">
    <source>
        <dbReference type="Proteomes" id="UP001054252"/>
    </source>
</evidence>
<evidence type="ECO:0000313" key="2">
    <source>
        <dbReference type="EMBL" id="GKV43516.1"/>
    </source>
</evidence>
<keyword evidence="1" id="KW-0812">Transmembrane</keyword>
<dbReference type="EMBL" id="BPVZ01000169">
    <property type="protein sequence ID" value="GKV43516.1"/>
    <property type="molecule type" value="Genomic_DNA"/>
</dbReference>
<keyword evidence="1" id="KW-0472">Membrane</keyword>
<name>A0AAV5M1E6_9ROSI</name>
<sequence length="47" mass="5533">MGMKRKQVNSRISRKNGFAAVEWIMSFFAWGVAENYVAYLFVSREKE</sequence>
<dbReference type="AlphaFoldDB" id="A0AAV5M1E6"/>
<protein>
    <submittedName>
        <fullName evidence="2">Uncharacterized protein</fullName>
    </submittedName>
</protein>
<gene>
    <name evidence="2" type="ORF">SLEP1_g50799</name>
</gene>
<feature type="transmembrane region" description="Helical" evidence="1">
    <location>
        <begin position="20"/>
        <end position="42"/>
    </location>
</feature>
<organism evidence="2 3">
    <name type="scientific">Rubroshorea leprosula</name>
    <dbReference type="NCBI Taxonomy" id="152421"/>
    <lineage>
        <taxon>Eukaryota</taxon>
        <taxon>Viridiplantae</taxon>
        <taxon>Streptophyta</taxon>
        <taxon>Embryophyta</taxon>
        <taxon>Tracheophyta</taxon>
        <taxon>Spermatophyta</taxon>
        <taxon>Magnoliopsida</taxon>
        <taxon>eudicotyledons</taxon>
        <taxon>Gunneridae</taxon>
        <taxon>Pentapetalae</taxon>
        <taxon>rosids</taxon>
        <taxon>malvids</taxon>
        <taxon>Malvales</taxon>
        <taxon>Dipterocarpaceae</taxon>
        <taxon>Rubroshorea</taxon>
    </lineage>
</organism>